<dbReference type="AlphaFoldDB" id="H0QXG7"/>
<keyword evidence="3" id="KW-1185">Reference proteome</keyword>
<sequence length="266" mass="28673">MEIPGQRPPSDHRPPSIDPENDPPFGEPQTPDGPGEGTSPTRPRLGEPHPGHEVIETILKIIAQLLTPPDPPDPDTDLDPDGKPTDEYIEKVIDELGQQIADVSAAVANEVQEIYEKSAQAYGTAVHKIFEELVKSEVDSILKDLLGDDWAAHAEASILKAMHLQPNPDTGRFEWAPRGTKGTVRPDLIITRMVEQTVGGVTKAMEEVVRVIDLKTGNAEISKTWRTAVINATGVISAVITALTPDPRLSQPPKTTTAPATSGAHQ</sequence>
<feature type="region of interest" description="Disordered" evidence="1">
    <location>
        <begin position="1"/>
        <end position="53"/>
    </location>
</feature>
<dbReference type="STRING" id="1077974.GOEFS_035_00500"/>
<feature type="region of interest" description="Disordered" evidence="1">
    <location>
        <begin position="245"/>
        <end position="266"/>
    </location>
</feature>
<name>H0QXG7_9ACTN</name>
<dbReference type="OrthoDB" id="4382279at2"/>
<accession>H0QXG7</accession>
<reference evidence="2 3" key="1">
    <citation type="submission" date="2011-12" db="EMBL/GenBank/DDBJ databases">
        <title>Whole genome shotgun sequence of Gordonia effusa NBRC 100432.</title>
        <authorList>
            <person name="Yoshida I."/>
            <person name="Takarada H."/>
            <person name="Hosoyama A."/>
            <person name="Tsuchikane K."/>
            <person name="Katsumata H."/>
            <person name="Yamazaki S."/>
            <person name="Fujita N."/>
        </authorList>
    </citation>
    <scope>NUCLEOTIDE SEQUENCE [LARGE SCALE GENOMIC DNA]</scope>
    <source>
        <strain evidence="2 3">NBRC 100432</strain>
    </source>
</reference>
<dbReference type="EMBL" id="BAEH01000035">
    <property type="protein sequence ID" value="GAB17518.1"/>
    <property type="molecule type" value="Genomic_DNA"/>
</dbReference>
<feature type="compositionally biased region" description="Basic and acidic residues" evidence="1">
    <location>
        <begin position="44"/>
        <end position="53"/>
    </location>
</feature>
<protein>
    <submittedName>
        <fullName evidence="2">Uncharacterized protein</fullName>
    </submittedName>
</protein>
<feature type="region of interest" description="Disordered" evidence="1">
    <location>
        <begin position="66"/>
        <end position="85"/>
    </location>
</feature>
<evidence type="ECO:0000313" key="3">
    <source>
        <dbReference type="Proteomes" id="UP000035034"/>
    </source>
</evidence>
<feature type="compositionally biased region" description="Polar residues" evidence="1">
    <location>
        <begin position="252"/>
        <end position="266"/>
    </location>
</feature>
<proteinExistence type="predicted"/>
<dbReference type="Proteomes" id="UP000035034">
    <property type="component" value="Unassembled WGS sequence"/>
</dbReference>
<gene>
    <name evidence="2" type="ORF">GOEFS_035_00500</name>
</gene>
<evidence type="ECO:0000256" key="1">
    <source>
        <dbReference type="SAM" id="MobiDB-lite"/>
    </source>
</evidence>
<evidence type="ECO:0000313" key="2">
    <source>
        <dbReference type="EMBL" id="GAB17518.1"/>
    </source>
</evidence>
<comment type="caution">
    <text evidence="2">The sequence shown here is derived from an EMBL/GenBank/DDBJ whole genome shotgun (WGS) entry which is preliminary data.</text>
</comment>
<organism evidence="2 3">
    <name type="scientific">Gordonia effusa NBRC 100432</name>
    <dbReference type="NCBI Taxonomy" id="1077974"/>
    <lineage>
        <taxon>Bacteria</taxon>
        <taxon>Bacillati</taxon>
        <taxon>Actinomycetota</taxon>
        <taxon>Actinomycetes</taxon>
        <taxon>Mycobacteriales</taxon>
        <taxon>Gordoniaceae</taxon>
        <taxon>Gordonia</taxon>
    </lineage>
</organism>
<dbReference type="RefSeq" id="WP_007316856.1">
    <property type="nucleotide sequence ID" value="NZ_BAEH01000035.1"/>
</dbReference>